<comment type="caution">
    <text evidence="5">The sequence shown here is derived from an EMBL/GenBank/DDBJ whole genome shotgun (WGS) entry which is preliminary data.</text>
</comment>
<accession>A0A836KYU4</accession>
<dbReference type="GO" id="GO:0042799">
    <property type="term" value="F:histone H4K20 methyltransferase activity"/>
    <property type="evidence" value="ECO:0007669"/>
    <property type="project" value="TreeGrafter"/>
</dbReference>
<evidence type="ECO:0000256" key="3">
    <source>
        <dbReference type="ARBA" id="ARBA00022691"/>
    </source>
</evidence>
<dbReference type="PANTHER" id="PTHR46402">
    <property type="entry name" value="SET AND MYND DOMAIN-CONTAINING PROTEIN 5"/>
    <property type="match status" value="1"/>
</dbReference>
<dbReference type="Pfam" id="PF00856">
    <property type="entry name" value="SET"/>
    <property type="match status" value="1"/>
</dbReference>
<sequence length="444" mass="49426">MAHLDVQRVPFWTYKQDYYTFALAGTGMEIITDNVKGKGLYATRGFAADSTVHEERALCCSQNMGDFKDGIQVCIFCLRSLETPRTQVARNARRKKAALGLPFAELHMPLVPVPCLWNAQGCRESFCSARCRESAMNQFHWVCCIGRMQASQRTALAKFMDYDWVQGGVDYSDTAMLGLRIVAQTLCAHRLHGASLEGAFAPYAQLIRSPITSFFFTYLLMDDIPTEGSSSAAVAAHAAAFVSSKHDPMSIPAVRAAYSPGTRDKDAFCETSLDLLHSVFDMDPEERAFMHARRWSEIMGAVLLNGQERSPPSPYEMHRELVSCLAGGEQSMRAYEKEVFKTGSARDVSDLWWSSRGQGIYTVGCLFNHSCDPNLCVKYSCANDETLSVMALRDIKTGEELTISYIDTELPFSVRQQQLWEHYLFECGCPRCAAEGGVGVGIKE</sequence>
<dbReference type="Gene3D" id="2.170.270.10">
    <property type="entry name" value="SET domain"/>
    <property type="match status" value="1"/>
</dbReference>
<dbReference type="Proteomes" id="UP000674318">
    <property type="component" value="Unassembled WGS sequence"/>
</dbReference>
<dbReference type="PANTHER" id="PTHR46402:SF2">
    <property type="entry name" value="HISTONE-LYSINE N-TRIMETHYLTRANSFERASE SMYD5"/>
    <property type="match status" value="1"/>
</dbReference>
<keyword evidence="3" id="KW-0949">S-adenosyl-L-methionine</keyword>
<keyword evidence="2" id="KW-0808">Transferase</keyword>
<organism evidence="5 6">
    <name type="scientific">Porcisia hertigi</name>
    <dbReference type="NCBI Taxonomy" id="2761500"/>
    <lineage>
        <taxon>Eukaryota</taxon>
        <taxon>Discoba</taxon>
        <taxon>Euglenozoa</taxon>
        <taxon>Kinetoplastea</taxon>
        <taxon>Metakinetoplastina</taxon>
        <taxon>Trypanosomatida</taxon>
        <taxon>Trypanosomatidae</taxon>
        <taxon>Leishmaniinae</taxon>
        <taxon>Porcisia</taxon>
    </lineage>
</organism>
<keyword evidence="6" id="KW-1185">Reference proteome</keyword>
<name>A0A836KYU4_9TRYP</name>
<dbReference type="RefSeq" id="XP_067753180.1">
    <property type="nucleotide sequence ID" value="XM_067897023.1"/>
</dbReference>
<feature type="domain" description="SET" evidence="4">
    <location>
        <begin position="26"/>
        <end position="406"/>
    </location>
</feature>
<dbReference type="PROSITE" id="PS50280">
    <property type="entry name" value="SET"/>
    <property type="match status" value="1"/>
</dbReference>
<dbReference type="KEGG" id="phet:94287100"/>
<dbReference type="OrthoDB" id="438641at2759"/>
<dbReference type="InterPro" id="IPR046341">
    <property type="entry name" value="SET_dom_sf"/>
</dbReference>
<evidence type="ECO:0000313" key="6">
    <source>
        <dbReference type="Proteomes" id="UP000674318"/>
    </source>
</evidence>
<evidence type="ECO:0000256" key="2">
    <source>
        <dbReference type="ARBA" id="ARBA00022679"/>
    </source>
</evidence>
<dbReference type="AlphaFoldDB" id="A0A836KYU4"/>
<protein>
    <recommendedName>
        <fullName evidence="4">SET domain-containing protein</fullName>
    </recommendedName>
</protein>
<gene>
    <name evidence="5" type="ORF">JKF63_00974</name>
</gene>
<reference evidence="5 6" key="1">
    <citation type="submission" date="2021-02" db="EMBL/GenBank/DDBJ databases">
        <title>Porcisia hertigi Genome sequencing and assembly.</title>
        <authorList>
            <person name="Almutairi H."/>
            <person name="Gatherer D."/>
        </authorList>
    </citation>
    <scope>NUCLEOTIDE SEQUENCE [LARGE SCALE GENOMIC DNA]</scope>
    <source>
        <strain evidence="5 6">C119</strain>
    </source>
</reference>
<dbReference type="EMBL" id="JAFJZO010000036">
    <property type="protein sequence ID" value="KAG5490852.1"/>
    <property type="molecule type" value="Genomic_DNA"/>
</dbReference>
<dbReference type="GeneID" id="94287100"/>
<proteinExistence type="predicted"/>
<evidence type="ECO:0000313" key="5">
    <source>
        <dbReference type="EMBL" id="KAG5490852.1"/>
    </source>
</evidence>
<dbReference type="CDD" id="cd20071">
    <property type="entry name" value="SET_SMYD"/>
    <property type="match status" value="1"/>
</dbReference>
<dbReference type="SUPFAM" id="SSF82199">
    <property type="entry name" value="SET domain"/>
    <property type="match status" value="1"/>
</dbReference>
<evidence type="ECO:0000259" key="4">
    <source>
        <dbReference type="PROSITE" id="PS50280"/>
    </source>
</evidence>
<dbReference type="GO" id="GO:0045814">
    <property type="term" value="P:negative regulation of gene expression, epigenetic"/>
    <property type="evidence" value="ECO:0007669"/>
    <property type="project" value="TreeGrafter"/>
</dbReference>
<dbReference type="GO" id="GO:0032259">
    <property type="term" value="P:methylation"/>
    <property type="evidence" value="ECO:0007669"/>
    <property type="project" value="UniProtKB-KW"/>
</dbReference>
<dbReference type="InterPro" id="IPR001214">
    <property type="entry name" value="SET_dom"/>
</dbReference>
<evidence type="ECO:0000256" key="1">
    <source>
        <dbReference type="ARBA" id="ARBA00022603"/>
    </source>
</evidence>
<keyword evidence="1" id="KW-0489">Methyltransferase</keyword>